<evidence type="ECO:0000256" key="4">
    <source>
        <dbReference type="ARBA" id="ARBA00023136"/>
    </source>
</evidence>
<dbReference type="PROSITE" id="PS00194">
    <property type="entry name" value="THIOREDOXIN_1"/>
    <property type="match status" value="1"/>
</dbReference>
<evidence type="ECO:0000313" key="7">
    <source>
        <dbReference type="EMBL" id="KAK7250050.1"/>
    </source>
</evidence>
<comment type="caution">
    <text evidence="7">The sequence shown here is derived from an EMBL/GenBank/DDBJ whole genome shotgun (WGS) entry which is preliminary data.</text>
</comment>
<dbReference type="EMBL" id="JBBJCI010000038">
    <property type="protein sequence ID" value="KAK7250050.1"/>
    <property type="molecule type" value="Genomic_DNA"/>
</dbReference>
<feature type="compositionally biased region" description="Basic residues" evidence="5">
    <location>
        <begin position="88"/>
        <end position="100"/>
    </location>
</feature>
<dbReference type="PANTHER" id="PTHR10984:SF37">
    <property type="entry name" value="PROTEIN DISULFIDE-ISOMERASE 5-3"/>
    <property type="match status" value="1"/>
</dbReference>
<dbReference type="InterPro" id="IPR045888">
    <property type="entry name" value="Erv"/>
</dbReference>
<dbReference type="InterPro" id="IPR017937">
    <property type="entry name" value="Thioredoxin_CS"/>
</dbReference>
<dbReference type="Gene3D" id="3.40.30.10">
    <property type="entry name" value="Glutaredoxin"/>
    <property type="match status" value="1"/>
</dbReference>
<dbReference type="PROSITE" id="PS51352">
    <property type="entry name" value="THIOREDOXIN_2"/>
    <property type="match status" value="1"/>
</dbReference>
<dbReference type="Proteomes" id="UP001363151">
    <property type="component" value="Unassembled WGS sequence"/>
</dbReference>
<dbReference type="CDD" id="cd02961">
    <property type="entry name" value="PDI_a_family"/>
    <property type="match status" value="1"/>
</dbReference>
<dbReference type="Pfam" id="PF00085">
    <property type="entry name" value="Thioredoxin"/>
    <property type="match status" value="1"/>
</dbReference>
<dbReference type="InterPro" id="IPR012936">
    <property type="entry name" value="Erv_C"/>
</dbReference>
<protein>
    <submittedName>
        <fullName evidence="7">Vesicle-mediated transport protein</fullName>
    </submittedName>
</protein>
<dbReference type="InterPro" id="IPR039542">
    <property type="entry name" value="Erv_N"/>
</dbReference>
<organism evidence="7 8">
    <name type="scientific">Aureococcus anophagefferens</name>
    <name type="common">Harmful bloom alga</name>
    <dbReference type="NCBI Taxonomy" id="44056"/>
    <lineage>
        <taxon>Eukaryota</taxon>
        <taxon>Sar</taxon>
        <taxon>Stramenopiles</taxon>
        <taxon>Ochrophyta</taxon>
        <taxon>Pelagophyceae</taxon>
        <taxon>Pelagomonadales</taxon>
        <taxon>Pelagomonadaceae</taxon>
        <taxon>Aureococcus</taxon>
    </lineage>
</organism>
<keyword evidence="3" id="KW-1133">Transmembrane helix</keyword>
<keyword evidence="4" id="KW-0472">Membrane</keyword>
<feature type="domain" description="Thioredoxin" evidence="6">
    <location>
        <begin position="261"/>
        <end position="408"/>
    </location>
</feature>
<dbReference type="Pfam" id="PF07970">
    <property type="entry name" value="COPIIcoated_ERV"/>
    <property type="match status" value="1"/>
</dbReference>
<name>A0ABR1G9S8_AURAN</name>
<evidence type="ECO:0000256" key="2">
    <source>
        <dbReference type="ARBA" id="ARBA00022692"/>
    </source>
</evidence>
<evidence type="ECO:0000256" key="3">
    <source>
        <dbReference type="ARBA" id="ARBA00022989"/>
    </source>
</evidence>
<evidence type="ECO:0000256" key="5">
    <source>
        <dbReference type="SAM" id="MobiDB-lite"/>
    </source>
</evidence>
<accession>A0ABR1G9S8</accession>
<reference evidence="7 8" key="1">
    <citation type="submission" date="2024-03" db="EMBL/GenBank/DDBJ databases">
        <title>Aureococcus anophagefferens CCMP1851 and Kratosvirus quantuckense: Draft genome of a second virus-susceptible host strain in the model system.</title>
        <authorList>
            <person name="Chase E."/>
            <person name="Truchon A.R."/>
            <person name="Schepens W."/>
            <person name="Wilhelm S.W."/>
        </authorList>
    </citation>
    <scope>NUCLEOTIDE SEQUENCE [LARGE SCALE GENOMIC DNA]</scope>
    <source>
        <strain evidence="7 8">CCMP1851</strain>
    </source>
</reference>
<sequence length="495" mass="57021">MSEHVTPSDFVHDLKPYPYVPEAREKQRIIDPVGVMLSREQRGREQIIAQEMVKIVREEITKCYQREGTNHYQNCKHLTKQRVAGAVRRARRGTARRRGTRSTPPPQWARRLPSDEPSCTGREKRRGCVASRPDGSAVARRGAMDFYRKVPDELKEASRTGGLLSLCACGVVALTLVTEIGAFLRTEVRTKIDVDTFAGSQLRVNFNLSFPHLHCDYASVDLWDKIGRNQANVTQNIEKWQLDEDGVKRMYQGRNRRAFDIDHDVHHPPIEEMHANGVHVWHVNADEWEGLHEHHEYVFVDFYAPWCLYCQSLRSTWEALAEELEKRDLGVAVAAVDCVDNEARHHSLNTLRTNLSHTVHHLSFGVPLTDAQHRKLATIDVRHARTDTLDGEDYYHDDYHYAYQHFVHIVPTKYNLGVFWRDRFAAFQTLHSHHLLKYAEHVPPEARFSYDISPMAVVVDTVRVKWYDFLTSLLAIVGGTFALFKLANDTAARLF</sequence>
<dbReference type="PANTHER" id="PTHR10984">
    <property type="entry name" value="ENDOPLASMIC RETICULUM-GOLGI INTERMEDIATE COMPARTMENT PROTEIN"/>
    <property type="match status" value="1"/>
</dbReference>
<dbReference type="SUPFAM" id="SSF52833">
    <property type="entry name" value="Thioredoxin-like"/>
    <property type="match status" value="1"/>
</dbReference>
<dbReference type="InterPro" id="IPR013766">
    <property type="entry name" value="Thioredoxin_domain"/>
</dbReference>
<evidence type="ECO:0000313" key="8">
    <source>
        <dbReference type="Proteomes" id="UP001363151"/>
    </source>
</evidence>
<keyword evidence="2" id="KW-0812">Transmembrane</keyword>
<proteinExistence type="predicted"/>
<evidence type="ECO:0000259" key="6">
    <source>
        <dbReference type="PROSITE" id="PS51352"/>
    </source>
</evidence>
<dbReference type="InterPro" id="IPR019377">
    <property type="entry name" value="NADH_UbQ_OxRdtase_su10"/>
</dbReference>
<dbReference type="Pfam" id="PF10249">
    <property type="entry name" value="NDUFB10"/>
    <property type="match status" value="1"/>
</dbReference>
<feature type="region of interest" description="Disordered" evidence="5">
    <location>
        <begin position="86"/>
        <end position="134"/>
    </location>
</feature>
<keyword evidence="8" id="KW-1185">Reference proteome</keyword>
<gene>
    <name evidence="7" type="ORF">SO694_00006161</name>
</gene>
<comment type="subcellular location">
    <subcellularLocation>
        <location evidence="1">Membrane</location>
    </subcellularLocation>
</comment>
<dbReference type="Pfam" id="PF13850">
    <property type="entry name" value="ERGIC_N"/>
    <property type="match status" value="1"/>
</dbReference>
<dbReference type="InterPro" id="IPR036249">
    <property type="entry name" value="Thioredoxin-like_sf"/>
</dbReference>
<evidence type="ECO:0000256" key="1">
    <source>
        <dbReference type="ARBA" id="ARBA00004370"/>
    </source>
</evidence>